<dbReference type="Gene3D" id="3.40.50.300">
    <property type="entry name" value="P-loop containing nucleotide triphosphate hydrolases"/>
    <property type="match status" value="1"/>
</dbReference>
<evidence type="ECO:0000313" key="1">
    <source>
        <dbReference type="EMBL" id="KMS64930.1"/>
    </source>
</evidence>
<feature type="non-terminal residue" evidence="1">
    <location>
        <position position="1"/>
    </location>
</feature>
<proteinExistence type="predicted"/>
<sequence length="182" mass="20156">EISPLLDLVICCSRAWRESASFRILFVRSHNYLKVSWTSSLRLLCLSAEVIINQQCEGVKSFLVSSGTLSPLQAFCQDLGDAFNARLMSKLQNGHTIDPKKQLLFGTLGVGCSSETLCGTMKEQTASYYRGVGSVVERLCSYVPFGVLVFVSSYAAIEKFSAEWKRSGSWRKITAYKGAPFI</sequence>
<dbReference type="GO" id="GO:0003678">
    <property type="term" value="F:DNA helicase activity"/>
    <property type="evidence" value="ECO:0007669"/>
    <property type="project" value="TreeGrafter"/>
</dbReference>
<organism evidence="1 2">
    <name type="scientific">Beta vulgaris subsp. vulgaris</name>
    <name type="common">Beet</name>
    <dbReference type="NCBI Taxonomy" id="3555"/>
    <lineage>
        <taxon>Eukaryota</taxon>
        <taxon>Viridiplantae</taxon>
        <taxon>Streptophyta</taxon>
        <taxon>Embryophyta</taxon>
        <taxon>Tracheophyta</taxon>
        <taxon>Spermatophyta</taxon>
        <taxon>Magnoliopsida</taxon>
        <taxon>eudicotyledons</taxon>
        <taxon>Gunneridae</taxon>
        <taxon>Pentapetalae</taxon>
        <taxon>Caryophyllales</taxon>
        <taxon>Chenopodiaceae</taxon>
        <taxon>Betoideae</taxon>
        <taxon>Beta</taxon>
    </lineage>
</organism>
<reference evidence="1 2" key="1">
    <citation type="journal article" date="2014" name="Nature">
        <title>The genome of the recently domesticated crop plant sugar beet (Beta vulgaris).</title>
        <authorList>
            <person name="Dohm J.C."/>
            <person name="Minoche A.E."/>
            <person name="Holtgrawe D."/>
            <person name="Capella-Gutierrez S."/>
            <person name="Zakrzewski F."/>
            <person name="Tafer H."/>
            <person name="Rupp O."/>
            <person name="Sorensen T.R."/>
            <person name="Stracke R."/>
            <person name="Reinhardt R."/>
            <person name="Goesmann A."/>
            <person name="Kraft T."/>
            <person name="Schulz B."/>
            <person name="Stadler P.F."/>
            <person name="Schmidt T."/>
            <person name="Gabaldon T."/>
            <person name="Lehrach H."/>
            <person name="Weisshaar B."/>
            <person name="Himmelbauer H."/>
        </authorList>
    </citation>
    <scope>NUCLEOTIDE SEQUENCE [LARGE SCALE GENOMIC DNA]</scope>
    <source>
        <tissue evidence="1">Taproot</tissue>
    </source>
</reference>
<dbReference type="PANTHER" id="PTHR11472">
    <property type="entry name" value="DNA REPAIR DEAD HELICASE RAD3/XP-D SUBFAMILY MEMBER"/>
    <property type="match status" value="1"/>
</dbReference>
<name>A0A0J8BGN3_BETVV</name>
<dbReference type="OrthoDB" id="272481at2759"/>
<gene>
    <name evidence="1" type="ORF">BVRB_041170</name>
</gene>
<dbReference type="Proteomes" id="UP000035740">
    <property type="component" value="Unassembled WGS sequence"/>
</dbReference>
<dbReference type="PANTHER" id="PTHR11472:SF34">
    <property type="entry name" value="REGULATOR OF TELOMERE ELONGATION HELICASE 1"/>
    <property type="match status" value="1"/>
</dbReference>
<keyword evidence="2" id="KW-1185">Reference proteome</keyword>
<protein>
    <recommendedName>
        <fullName evidence="3">ATP-dependent helicase C-terminal domain-containing protein</fullName>
    </recommendedName>
</protein>
<dbReference type="InterPro" id="IPR027417">
    <property type="entry name" value="P-loop_NTPase"/>
</dbReference>
<feature type="non-terminal residue" evidence="1">
    <location>
        <position position="182"/>
    </location>
</feature>
<dbReference type="InterPro" id="IPR045028">
    <property type="entry name" value="DinG/Rad3-like"/>
</dbReference>
<dbReference type="EMBL" id="KQ118480">
    <property type="protein sequence ID" value="KMS64930.1"/>
    <property type="molecule type" value="Genomic_DNA"/>
</dbReference>
<evidence type="ECO:0008006" key="3">
    <source>
        <dbReference type="Google" id="ProtNLM"/>
    </source>
</evidence>
<evidence type="ECO:0000313" key="2">
    <source>
        <dbReference type="Proteomes" id="UP000035740"/>
    </source>
</evidence>
<accession>A0A0J8BGN3</accession>
<dbReference type="Gramene" id="KMS64930">
    <property type="protein sequence ID" value="KMS64930"/>
    <property type="gene ID" value="BVRB_041170"/>
</dbReference>
<dbReference type="AlphaFoldDB" id="A0A0J8BGN3"/>